<feature type="region of interest" description="Disordered" evidence="1">
    <location>
        <begin position="40"/>
        <end position="89"/>
    </location>
</feature>
<feature type="compositionally biased region" description="Low complexity" evidence="1">
    <location>
        <begin position="223"/>
        <end position="238"/>
    </location>
</feature>
<accession>A0AAD2CFY9</accession>
<dbReference type="Proteomes" id="UP001295423">
    <property type="component" value="Unassembled WGS sequence"/>
</dbReference>
<feature type="compositionally biased region" description="Low complexity" evidence="1">
    <location>
        <begin position="200"/>
        <end position="210"/>
    </location>
</feature>
<keyword evidence="3" id="KW-1185">Reference proteome</keyword>
<feature type="region of interest" description="Disordered" evidence="1">
    <location>
        <begin position="1"/>
        <end position="28"/>
    </location>
</feature>
<reference evidence="2" key="1">
    <citation type="submission" date="2023-08" db="EMBL/GenBank/DDBJ databases">
        <authorList>
            <person name="Audoor S."/>
            <person name="Bilcke G."/>
        </authorList>
    </citation>
    <scope>NUCLEOTIDE SEQUENCE</scope>
</reference>
<evidence type="ECO:0000313" key="3">
    <source>
        <dbReference type="Proteomes" id="UP001295423"/>
    </source>
</evidence>
<organism evidence="2 3">
    <name type="scientific">Cylindrotheca closterium</name>
    <dbReference type="NCBI Taxonomy" id="2856"/>
    <lineage>
        <taxon>Eukaryota</taxon>
        <taxon>Sar</taxon>
        <taxon>Stramenopiles</taxon>
        <taxon>Ochrophyta</taxon>
        <taxon>Bacillariophyta</taxon>
        <taxon>Bacillariophyceae</taxon>
        <taxon>Bacillariophycidae</taxon>
        <taxon>Bacillariales</taxon>
        <taxon>Bacillariaceae</taxon>
        <taxon>Cylindrotheca</taxon>
    </lineage>
</organism>
<feature type="compositionally biased region" description="Polar residues" evidence="1">
    <location>
        <begin position="67"/>
        <end position="79"/>
    </location>
</feature>
<gene>
    <name evidence="2" type="ORF">CYCCA115_LOCUS3417</name>
</gene>
<sequence length="514" mass="56750">MEEEAQPHEIPPPPISSEAMQPSSLPQQYAANILIKSKASTASSALSRRRSEQNLRAPKRRSGFGSARSQSLNRQSASFLSPGLLRSPSITQAPFTVGYMGLSPAMRARKSATEPASPSRGTFVEPFPRRRIAKSTSLQMMKRKAHLNASTGKQVTTRSVSFSGAASTKMSYSKGVSPTLRARKQGNSEIGPRDNKPLRRQVSQRQRSSSKPQNGKKNEDTEASLLSPTPAAPAPLLSKNGDDKAATSKEEQDTDITKGSRRIRFHDKIRYKHITHSRVDPDAIWYSKVEILTHRKRELEVKKQFRNCGNDTILNVEGLVTEKQRRAMQQRRTESREAIIDIQDANRKQKEHESVCSGDSQVTALNDDYDQDEAMAEEYERLAAPATQSALERATRLEYHVNLLWDPVFGYAGIDNFAAGQQEEKKAEASLDVPTAVSRSHPMDLVMAPGMAASSATRSSSDPNIKLRKADVKSWLGKNGTAAAAPKLPERRSSGQKNVAIRRFRVSGKATSVF</sequence>
<feature type="compositionally biased region" description="Basic and acidic residues" evidence="1">
    <location>
        <begin position="240"/>
        <end position="258"/>
    </location>
</feature>
<proteinExistence type="predicted"/>
<evidence type="ECO:0000313" key="2">
    <source>
        <dbReference type="EMBL" id="CAJ1933690.1"/>
    </source>
</evidence>
<feature type="region of interest" description="Disordered" evidence="1">
    <location>
        <begin position="106"/>
        <end position="259"/>
    </location>
</feature>
<dbReference type="EMBL" id="CAKOGP040000291">
    <property type="protein sequence ID" value="CAJ1933690.1"/>
    <property type="molecule type" value="Genomic_DNA"/>
</dbReference>
<feature type="compositionally biased region" description="Polar residues" evidence="1">
    <location>
        <begin position="148"/>
        <end position="176"/>
    </location>
</feature>
<protein>
    <submittedName>
        <fullName evidence="2">Uncharacterized protein</fullName>
    </submittedName>
</protein>
<comment type="caution">
    <text evidence="2">The sequence shown here is derived from an EMBL/GenBank/DDBJ whole genome shotgun (WGS) entry which is preliminary data.</text>
</comment>
<dbReference type="AlphaFoldDB" id="A0AAD2CFY9"/>
<name>A0AAD2CFY9_9STRA</name>
<evidence type="ECO:0000256" key="1">
    <source>
        <dbReference type="SAM" id="MobiDB-lite"/>
    </source>
</evidence>